<evidence type="ECO:0000313" key="1">
    <source>
        <dbReference type="EMBL" id="ACA60112.1"/>
    </source>
</evidence>
<evidence type="ECO:0000313" key="2">
    <source>
        <dbReference type="Proteomes" id="UP000008544"/>
    </source>
</evidence>
<dbReference type="InterPro" id="IPR027417">
    <property type="entry name" value="P-loop_NTPase"/>
</dbReference>
<accession>B1I562</accession>
<protein>
    <recommendedName>
        <fullName evidence="3">CobQ/CobB/MinD/ParA nucleotide binding domain-containing protein</fullName>
    </recommendedName>
</protein>
<organism evidence="1 2">
    <name type="scientific">Desulforudis audaxviator (strain MP104C)</name>
    <dbReference type="NCBI Taxonomy" id="477974"/>
    <lineage>
        <taxon>Bacteria</taxon>
        <taxon>Bacillati</taxon>
        <taxon>Bacillota</taxon>
        <taxon>Clostridia</taxon>
        <taxon>Thermoanaerobacterales</taxon>
        <taxon>Candidatus Desulforudaceae</taxon>
        <taxon>Candidatus Desulforudis</taxon>
    </lineage>
</organism>
<keyword evidence="2" id="KW-1185">Reference proteome</keyword>
<dbReference type="Proteomes" id="UP000008544">
    <property type="component" value="Chromosome"/>
</dbReference>
<evidence type="ECO:0008006" key="3">
    <source>
        <dbReference type="Google" id="ProtNLM"/>
    </source>
</evidence>
<dbReference type="AlphaFoldDB" id="B1I562"/>
<reference evidence="2" key="1">
    <citation type="submission" date="2007-10" db="EMBL/GenBank/DDBJ databases">
        <title>Complete sequence of chromosome of Desulforudis audaxviator MP104C.</title>
        <authorList>
            <person name="Copeland A."/>
            <person name="Lucas S."/>
            <person name="Lapidus A."/>
            <person name="Barry K."/>
            <person name="Glavina del Rio T."/>
            <person name="Dalin E."/>
            <person name="Tice H."/>
            <person name="Bruce D."/>
            <person name="Pitluck S."/>
            <person name="Lowry S.R."/>
            <person name="Larimer F."/>
            <person name="Land M.L."/>
            <person name="Hauser L."/>
            <person name="Kyrpides N."/>
            <person name="Ivanova N.N."/>
            <person name="Richardson P."/>
        </authorList>
    </citation>
    <scope>NUCLEOTIDE SEQUENCE [LARGE SCALE GENOMIC DNA]</scope>
    <source>
        <strain evidence="2">MP104C</strain>
    </source>
</reference>
<dbReference type="eggNOG" id="COG0455">
    <property type="taxonomic scope" value="Bacteria"/>
</dbReference>
<proteinExistence type="predicted"/>
<dbReference type="STRING" id="477974.Daud_1610"/>
<dbReference type="KEGG" id="dau:Daud_1610"/>
<sequence length="231" mass="25423">MVRLVGRCFYPDKRINIFVGPLGSGKTELAINTALVLAEKVPVALVDLDVINPYYRVRRVKAELAARGMNVVCPPGNMSLADVPALPPAITAVLARDDLREVFDVGGDDIGARVLGRFRPFLPAEQYAVFFVVNTCRPQVATLTDIHRMVDRVERAARVRIDYLVNNTNLGLETEAATVIAGRRMLDSVVRARGVPLAFTGVRPEIAEAVRALDPVTPVLPLKLFMRPPWE</sequence>
<reference evidence="1 2" key="2">
    <citation type="journal article" date="2008" name="Science">
        <title>Environmental genomics reveals a single-species ecosystem deep within Earth.</title>
        <authorList>
            <person name="Chivian D."/>
            <person name="Brodie E.L."/>
            <person name="Alm E.J."/>
            <person name="Culley D.E."/>
            <person name="Dehal P.S."/>
            <person name="Desantis T.Z."/>
            <person name="Gihring T.M."/>
            <person name="Lapidus A."/>
            <person name="Lin L.H."/>
            <person name="Lowry S.R."/>
            <person name="Moser D.P."/>
            <person name="Richardson P.M."/>
            <person name="Southam G."/>
            <person name="Wanger G."/>
            <person name="Pratt L.M."/>
            <person name="Andersen G.L."/>
            <person name="Hazen T.C."/>
            <person name="Brockman F.J."/>
            <person name="Arkin A.P."/>
            <person name="Onstott T.C."/>
        </authorList>
    </citation>
    <scope>NUCLEOTIDE SEQUENCE [LARGE SCALE GENOMIC DNA]</scope>
    <source>
        <strain evidence="1 2">MP104C</strain>
    </source>
</reference>
<dbReference type="HOGENOM" id="CLU_084710_0_0_9"/>
<name>B1I562_DESAP</name>
<dbReference type="SUPFAM" id="SSF52540">
    <property type="entry name" value="P-loop containing nucleoside triphosphate hydrolases"/>
    <property type="match status" value="1"/>
</dbReference>
<dbReference type="EMBL" id="CP000860">
    <property type="protein sequence ID" value="ACA60112.1"/>
    <property type="molecule type" value="Genomic_DNA"/>
</dbReference>
<dbReference type="Gene3D" id="3.40.50.300">
    <property type="entry name" value="P-loop containing nucleotide triphosphate hydrolases"/>
    <property type="match status" value="1"/>
</dbReference>
<gene>
    <name evidence="1" type="ordered locus">Daud_1610</name>
</gene>
<dbReference type="RefSeq" id="WP_012302693.1">
    <property type="nucleotide sequence ID" value="NC_010424.1"/>
</dbReference>